<evidence type="ECO:0000256" key="2">
    <source>
        <dbReference type="SAM" id="Phobius"/>
    </source>
</evidence>
<feature type="region of interest" description="Disordered" evidence="1">
    <location>
        <begin position="1"/>
        <end position="61"/>
    </location>
</feature>
<proteinExistence type="predicted"/>
<reference evidence="3 4" key="1">
    <citation type="submission" date="2016-10" db="EMBL/GenBank/DDBJ databases">
        <authorList>
            <person name="de Groot N.N."/>
        </authorList>
    </citation>
    <scope>NUCLEOTIDE SEQUENCE [LARGE SCALE GENOMIC DNA]</scope>
    <source>
        <strain evidence="3 4">CGMCC 4.2023</strain>
    </source>
</reference>
<sequence>MSESADQAPDPATGANAPVTADGAGQAADAAGPAPSGSAASGTANPDAANSGTRTPGSAWWRRHPRWSGAVAVAAVLAAGFTGGWFAAPPDHTYTPQVPASQPITVSAEQAHSTARTGWPTLGNRAGDRGAGHAAMEIMLSGGYGPGSWVVPVNTVPRSDSVPYYDDHTPTGEIMFSGTVPGLSRVTLVSTGGEVLQYADGPGAGSGKTVYRAPAPWDDAPITGPPIALNWDRRSDRPFPLAIPPWLTNVQVEGIDGKDVGWRPLKVTDGLSAPVPEFAYRSTALDDLNIVDAQGDCGVGALIQADDNSGGEHRKATFVYRPGWPYAVAVDYAPSDAQQSGGYRPAPFDQAYIRRMAGALLCGESGTDDFSPAASRVVWTQEWRGAPSPGGGEVAVIRQDVDYPLGGIYGPEDGQGQLVEAGVDKDSYTELGPDSDLGDTSGGGRQVTVGCVTGGGGLTVVGPTTATSVTLLDPVSGRHWSGPGHVLRVAGSGLPRKGRVLTATAVTPGKNGHTDTGYCTAP</sequence>
<evidence type="ECO:0000313" key="3">
    <source>
        <dbReference type="EMBL" id="SEG88394.1"/>
    </source>
</evidence>
<gene>
    <name evidence="3" type="ORF">SAMN05216223_11951</name>
</gene>
<evidence type="ECO:0000313" key="4">
    <source>
        <dbReference type="Proteomes" id="UP000236754"/>
    </source>
</evidence>
<keyword evidence="2" id="KW-1133">Transmembrane helix</keyword>
<dbReference type="Proteomes" id="UP000236754">
    <property type="component" value="Unassembled WGS sequence"/>
</dbReference>
<evidence type="ECO:0000256" key="1">
    <source>
        <dbReference type="SAM" id="MobiDB-lite"/>
    </source>
</evidence>
<keyword evidence="4" id="KW-1185">Reference proteome</keyword>
<dbReference type="RefSeq" id="WP_103889499.1">
    <property type="nucleotide sequence ID" value="NZ_FNVU01000019.1"/>
</dbReference>
<accession>A0A1H6DTM0</accession>
<keyword evidence="2" id="KW-0472">Membrane</keyword>
<feature type="transmembrane region" description="Helical" evidence="2">
    <location>
        <begin position="67"/>
        <end position="88"/>
    </location>
</feature>
<dbReference type="OrthoDB" id="3932808at2"/>
<feature type="compositionally biased region" description="Low complexity" evidence="1">
    <location>
        <begin position="20"/>
        <end position="44"/>
    </location>
</feature>
<dbReference type="EMBL" id="FNVU01000019">
    <property type="protein sequence ID" value="SEG88394.1"/>
    <property type="molecule type" value="Genomic_DNA"/>
</dbReference>
<dbReference type="AlphaFoldDB" id="A0A1H6DTM0"/>
<protein>
    <submittedName>
        <fullName evidence="3">Uncharacterized protein</fullName>
    </submittedName>
</protein>
<name>A0A1H6DTM0_9ACTN</name>
<keyword evidence="2" id="KW-0812">Transmembrane</keyword>
<organism evidence="3 4">
    <name type="scientific">Actinacidiphila yanglinensis</name>
    <dbReference type="NCBI Taxonomy" id="310779"/>
    <lineage>
        <taxon>Bacteria</taxon>
        <taxon>Bacillati</taxon>
        <taxon>Actinomycetota</taxon>
        <taxon>Actinomycetes</taxon>
        <taxon>Kitasatosporales</taxon>
        <taxon>Streptomycetaceae</taxon>
        <taxon>Actinacidiphila</taxon>
    </lineage>
</organism>